<keyword evidence="6 8" id="KW-0472">Membrane</keyword>
<keyword evidence="14" id="KW-0675">Receptor</keyword>
<reference evidence="14 15" key="1">
    <citation type="submission" date="2019-05" db="EMBL/GenBank/DDBJ databases">
        <authorList>
            <consortium name="Pathogen Informatics"/>
        </authorList>
    </citation>
    <scope>NUCLEOTIDE SEQUENCE [LARGE SCALE GENOMIC DNA]</scope>
    <source>
        <strain evidence="14 15">NCTC11429</strain>
    </source>
</reference>
<dbReference type="Gene3D" id="2.170.130.10">
    <property type="entry name" value="TonB-dependent receptor, plug domain"/>
    <property type="match status" value="1"/>
</dbReference>
<feature type="chain" id="PRO_5020360542" evidence="11">
    <location>
        <begin position="22"/>
        <end position="1065"/>
    </location>
</feature>
<keyword evidence="7 8" id="KW-0998">Cell outer membrane</keyword>
<feature type="signal peptide" evidence="11">
    <location>
        <begin position="1"/>
        <end position="21"/>
    </location>
</feature>
<dbReference type="RefSeq" id="WP_197734497.1">
    <property type="nucleotide sequence ID" value="NZ_JALHSB010000001.1"/>
</dbReference>
<dbReference type="SUPFAM" id="SSF49464">
    <property type="entry name" value="Carboxypeptidase regulatory domain-like"/>
    <property type="match status" value="1"/>
</dbReference>
<keyword evidence="2 8" id="KW-0813">Transport</keyword>
<evidence type="ECO:0000259" key="12">
    <source>
        <dbReference type="Pfam" id="PF00593"/>
    </source>
</evidence>
<dbReference type="Pfam" id="PF07715">
    <property type="entry name" value="Plug"/>
    <property type="match status" value="1"/>
</dbReference>
<dbReference type="FunFam" id="2.170.130.10:FF:000008">
    <property type="entry name" value="SusC/RagA family TonB-linked outer membrane protein"/>
    <property type="match status" value="1"/>
</dbReference>
<feature type="compositionally biased region" description="Low complexity" evidence="10">
    <location>
        <begin position="509"/>
        <end position="518"/>
    </location>
</feature>
<evidence type="ECO:0000256" key="7">
    <source>
        <dbReference type="ARBA" id="ARBA00023237"/>
    </source>
</evidence>
<dbReference type="Proteomes" id="UP000308196">
    <property type="component" value="Chromosome"/>
</dbReference>
<dbReference type="STRING" id="1123265.GCA_000686625_03657"/>
<dbReference type="Gene3D" id="2.60.40.1120">
    <property type="entry name" value="Carboxypeptidase-like, regulatory domain"/>
    <property type="match status" value="1"/>
</dbReference>
<dbReference type="InterPro" id="IPR037066">
    <property type="entry name" value="Plug_dom_sf"/>
</dbReference>
<accession>A0A4U9VVZ9</accession>
<dbReference type="InterPro" id="IPR000531">
    <property type="entry name" value="Beta-barrel_TonB"/>
</dbReference>
<feature type="domain" description="TonB-dependent receptor plug" evidence="13">
    <location>
        <begin position="113"/>
        <end position="239"/>
    </location>
</feature>
<dbReference type="PROSITE" id="PS52016">
    <property type="entry name" value="TONB_DEPENDENT_REC_3"/>
    <property type="match status" value="1"/>
</dbReference>
<dbReference type="InterPro" id="IPR039426">
    <property type="entry name" value="TonB-dep_rcpt-like"/>
</dbReference>
<evidence type="ECO:0000256" key="11">
    <source>
        <dbReference type="SAM" id="SignalP"/>
    </source>
</evidence>
<evidence type="ECO:0000256" key="6">
    <source>
        <dbReference type="ARBA" id="ARBA00023136"/>
    </source>
</evidence>
<dbReference type="AlphaFoldDB" id="A0A4U9VVZ9"/>
<name>A0A4U9VVZ9_9SPHI</name>
<dbReference type="SUPFAM" id="SSF56935">
    <property type="entry name" value="Porins"/>
    <property type="match status" value="1"/>
</dbReference>
<feature type="domain" description="TonB-dependent receptor-like beta-barrel" evidence="12">
    <location>
        <begin position="428"/>
        <end position="1021"/>
    </location>
</feature>
<evidence type="ECO:0000256" key="8">
    <source>
        <dbReference type="PROSITE-ProRule" id="PRU01360"/>
    </source>
</evidence>
<protein>
    <submittedName>
        <fullName evidence="14">Outer membrane cobalamin receptor protein</fullName>
    </submittedName>
</protein>
<feature type="region of interest" description="Disordered" evidence="10">
    <location>
        <begin position="509"/>
        <end position="532"/>
    </location>
</feature>
<dbReference type="InterPro" id="IPR012910">
    <property type="entry name" value="Plug_dom"/>
</dbReference>
<dbReference type="InterPro" id="IPR023996">
    <property type="entry name" value="TonB-dep_OMP_SusC/RagA"/>
</dbReference>
<evidence type="ECO:0000256" key="10">
    <source>
        <dbReference type="SAM" id="MobiDB-lite"/>
    </source>
</evidence>
<sequence length="1065" mass="117630">MIKKIFYACMVAGLTPMVTFAQKAQLSGRVFNQQTNGAIAGATVRTGAGQSTLTDANGNYRLEVSVGDNLYVSFLGMETRTHKITGQQSLNIYLIPKADVLDEVVVVGYGKVKKRDLSGAVSQVKAGDILAGNPAPSINQALQGRMAGVSVNQNDGAPGAGVSITIRGTNSFSTNSQPLYIVDGIPYDMASTPSSSANENNNQTANALASINPNDIESIEVLKDASATAIYGSRGANGVVLITTKRGENGNEKVELNANFGLATLGRRVSMLKPFDYANYINEQAVNSKYYEGVDYQILPYPGTWNYPTINGQPVTSSGKYQPAPEDFLNQGIRTDQYGNQTLVQGADWQDEIYQNGFSQEYNLSVSGGSEKGWHMFSGNFLNQGGIIKNSDYQRVALRTNIGRKVRSWLELGANINYTNGLTNFAKSNAYDYGIIRSALIFPVTYGPDMSTIESDQLNWLASNPGVYVNTAKDQLRANNVFSSSYASVKLLPYLTFRQNLGFGYSNNNRNTYYNRNTQEGRAPKNGSAGQSDNWYQSLTSESLLTFDKTFRQDHSLNLVTGFTYEQANYASKSMTATNFPNDITGEFDMSAGLNPGPLVSNRGRTQLASVLARANYSYKGKYIATASFRRDGSSRLTVGQKFANFLSGALAWRLSEEQFVRNLNIFNDLKLRASYGRTGNQGVNAYQTRAYLAVANYPLGGALSSGFAEVDWRGALNKNLKWETTDQYNLGLDMAFLNNRIQFTIDAYYKKTNDLLQNVNIASSNGMRTQWVNSGYVTNKGLELTGKFVAIDRESFKWNIDANISFNRNAIGGLAADRFAERLWYNADNIFIQRNGVPIGAIFGYVEDGFYDNEAEVRADATYANASDALVRSKIGEIKYRDLNADGQLTTSDRTIIGNTNPDFVFGLTNNFKFREFTLGFFWQGSVGNDIFNGNLIDMKMANIGNITQDIYDARWTETNKQQALWPKAVSTYNRTMLTSDRYVENGSYLRLKNINLGYTFKNPFKGLHGLYVYASATNLLTITDYSWFDPDVNAFGGDASRKGVDIYSYPSSRTFSLGFKAEF</sequence>
<keyword evidence="3 8" id="KW-1134">Transmembrane beta strand</keyword>
<evidence type="ECO:0000313" key="15">
    <source>
        <dbReference type="Proteomes" id="UP000308196"/>
    </source>
</evidence>
<keyword evidence="4 8" id="KW-0812">Transmembrane</keyword>
<dbReference type="InterPro" id="IPR023997">
    <property type="entry name" value="TonB-dep_OMP_SusC/RagA_CS"/>
</dbReference>
<keyword evidence="5 9" id="KW-0798">TonB box</keyword>
<dbReference type="EMBL" id="LR590484">
    <property type="protein sequence ID" value="VTR51716.1"/>
    <property type="molecule type" value="Genomic_DNA"/>
</dbReference>
<dbReference type="Pfam" id="PF00593">
    <property type="entry name" value="TonB_dep_Rec_b-barrel"/>
    <property type="match status" value="1"/>
</dbReference>
<keyword evidence="11" id="KW-0732">Signal</keyword>
<dbReference type="NCBIfam" id="TIGR04057">
    <property type="entry name" value="SusC_RagA_signa"/>
    <property type="match status" value="1"/>
</dbReference>
<evidence type="ECO:0000256" key="2">
    <source>
        <dbReference type="ARBA" id="ARBA00022448"/>
    </source>
</evidence>
<dbReference type="Pfam" id="PF13715">
    <property type="entry name" value="CarbopepD_reg_2"/>
    <property type="match status" value="1"/>
</dbReference>
<dbReference type="KEGG" id="stha:NCTC11429_04411"/>
<evidence type="ECO:0000259" key="13">
    <source>
        <dbReference type="Pfam" id="PF07715"/>
    </source>
</evidence>
<dbReference type="NCBIfam" id="TIGR04056">
    <property type="entry name" value="OMP_RagA_SusC"/>
    <property type="match status" value="1"/>
</dbReference>
<dbReference type="GO" id="GO:0009279">
    <property type="term" value="C:cell outer membrane"/>
    <property type="evidence" value="ECO:0007669"/>
    <property type="project" value="UniProtKB-SubCell"/>
</dbReference>
<evidence type="ECO:0000256" key="5">
    <source>
        <dbReference type="ARBA" id="ARBA00023077"/>
    </source>
</evidence>
<evidence type="ECO:0000256" key="3">
    <source>
        <dbReference type="ARBA" id="ARBA00022452"/>
    </source>
</evidence>
<evidence type="ECO:0000313" key="14">
    <source>
        <dbReference type="EMBL" id="VTR51716.1"/>
    </source>
</evidence>
<dbReference type="GeneID" id="78464997"/>
<comment type="subcellular location">
    <subcellularLocation>
        <location evidence="1 8">Cell outer membrane</location>
        <topology evidence="1 8">Multi-pass membrane protein</topology>
    </subcellularLocation>
</comment>
<evidence type="ECO:0000256" key="4">
    <source>
        <dbReference type="ARBA" id="ARBA00022692"/>
    </source>
</evidence>
<comment type="similarity">
    <text evidence="8 9">Belongs to the TonB-dependent receptor family.</text>
</comment>
<proteinExistence type="inferred from homology"/>
<evidence type="ECO:0000256" key="9">
    <source>
        <dbReference type="RuleBase" id="RU003357"/>
    </source>
</evidence>
<dbReference type="Gene3D" id="2.40.170.20">
    <property type="entry name" value="TonB-dependent receptor, beta-barrel domain"/>
    <property type="match status" value="1"/>
</dbReference>
<dbReference type="InterPro" id="IPR008969">
    <property type="entry name" value="CarboxyPept-like_regulatory"/>
</dbReference>
<evidence type="ECO:0000256" key="1">
    <source>
        <dbReference type="ARBA" id="ARBA00004571"/>
    </source>
</evidence>
<organism evidence="14 15">
    <name type="scientific">Sphingobacterium thalpophilum</name>
    <dbReference type="NCBI Taxonomy" id="259"/>
    <lineage>
        <taxon>Bacteria</taxon>
        <taxon>Pseudomonadati</taxon>
        <taxon>Bacteroidota</taxon>
        <taxon>Sphingobacteriia</taxon>
        <taxon>Sphingobacteriales</taxon>
        <taxon>Sphingobacteriaceae</taxon>
        <taxon>Sphingobacterium</taxon>
    </lineage>
</organism>
<gene>
    <name evidence="14" type="ORF">NCTC11429_04411</name>
</gene>
<dbReference type="InterPro" id="IPR036942">
    <property type="entry name" value="Beta-barrel_TonB_sf"/>
</dbReference>